<name>A0A072V660_MEDTR</name>
<dbReference type="EMBL" id="CM001218">
    <property type="protein sequence ID" value="KEH37544.1"/>
    <property type="molecule type" value="Genomic_DNA"/>
</dbReference>
<reference evidence="1 3" key="2">
    <citation type="journal article" date="2014" name="BMC Genomics">
        <title>An improved genome release (version Mt4.0) for the model legume Medicago truncatula.</title>
        <authorList>
            <person name="Tang H."/>
            <person name="Krishnakumar V."/>
            <person name="Bidwell S."/>
            <person name="Rosen B."/>
            <person name="Chan A."/>
            <person name="Zhou S."/>
            <person name="Gentzbittel L."/>
            <person name="Childs K.L."/>
            <person name="Yandell M."/>
            <person name="Gundlach H."/>
            <person name="Mayer K.F."/>
            <person name="Schwartz D.C."/>
            <person name="Town C.D."/>
        </authorList>
    </citation>
    <scope>GENOME REANNOTATION</scope>
    <source>
        <strain evidence="1">A17</strain>
        <strain evidence="2 3">cv. Jemalong A17</strain>
    </source>
</reference>
<dbReference type="EnsemblPlants" id="KEH37544">
    <property type="protein sequence ID" value="KEH37544"/>
    <property type="gene ID" value="MTR_2g041210"/>
</dbReference>
<proteinExistence type="predicted"/>
<evidence type="ECO:0000313" key="2">
    <source>
        <dbReference type="EnsemblPlants" id="KEH37544"/>
    </source>
</evidence>
<dbReference type="AlphaFoldDB" id="A0A072V660"/>
<evidence type="ECO:0000313" key="3">
    <source>
        <dbReference type="Proteomes" id="UP000002051"/>
    </source>
</evidence>
<sequence>MSVHLHQTILRDLPLKCLLQTVHLEELRDFPIDLRAIDLVFLDGSSLNSSISRLFRGIIRVSKPSLFKSFAS</sequence>
<accession>A0A072V660</accession>
<gene>
    <name evidence="1" type="ordered locus">MTR_2g041210</name>
</gene>
<dbReference type="HOGENOM" id="CLU_2725946_0_0_1"/>
<evidence type="ECO:0000313" key="1">
    <source>
        <dbReference type="EMBL" id="KEH37544.1"/>
    </source>
</evidence>
<reference evidence="1 3" key="1">
    <citation type="journal article" date="2011" name="Nature">
        <title>The Medicago genome provides insight into the evolution of rhizobial symbioses.</title>
        <authorList>
            <person name="Young N.D."/>
            <person name="Debelle F."/>
            <person name="Oldroyd G.E."/>
            <person name="Geurts R."/>
            <person name="Cannon S.B."/>
            <person name="Udvardi M.K."/>
            <person name="Benedito V.A."/>
            <person name="Mayer K.F."/>
            <person name="Gouzy J."/>
            <person name="Schoof H."/>
            <person name="Van de Peer Y."/>
            <person name="Proost S."/>
            <person name="Cook D.R."/>
            <person name="Meyers B.C."/>
            <person name="Spannagl M."/>
            <person name="Cheung F."/>
            <person name="De Mita S."/>
            <person name="Krishnakumar V."/>
            <person name="Gundlach H."/>
            <person name="Zhou S."/>
            <person name="Mudge J."/>
            <person name="Bharti A.K."/>
            <person name="Murray J.D."/>
            <person name="Naoumkina M.A."/>
            <person name="Rosen B."/>
            <person name="Silverstein K.A."/>
            <person name="Tang H."/>
            <person name="Rombauts S."/>
            <person name="Zhao P.X."/>
            <person name="Zhou P."/>
            <person name="Barbe V."/>
            <person name="Bardou P."/>
            <person name="Bechner M."/>
            <person name="Bellec A."/>
            <person name="Berger A."/>
            <person name="Berges H."/>
            <person name="Bidwell S."/>
            <person name="Bisseling T."/>
            <person name="Choisne N."/>
            <person name="Couloux A."/>
            <person name="Denny R."/>
            <person name="Deshpande S."/>
            <person name="Dai X."/>
            <person name="Doyle J.J."/>
            <person name="Dudez A.M."/>
            <person name="Farmer A.D."/>
            <person name="Fouteau S."/>
            <person name="Franken C."/>
            <person name="Gibelin C."/>
            <person name="Gish J."/>
            <person name="Goldstein S."/>
            <person name="Gonzalez A.J."/>
            <person name="Green P.J."/>
            <person name="Hallab A."/>
            <person name="Hartog M."/>
            <person name="Hua A."/>
            <person name="Humphray S.J."/>
            <person name="Jeong D.H."/>
            <person name="Jing Y."/>
            <person name="Jocker A."/>
            <person name="Kenton S.M."/>
            <person name="Kim D.J."/>
            <person name="Klee K."/>
            <person name="Lai H."/>
            <person name="Lang C."/>
            <person name="Lin S."/>
            <person name="Macmil S.L."/>
            <person name="Magdelenat G."/>
            <person name="Matthews L."/>
            <person name="McCorrison J."/>
            <person name="Monaghan E.L."/>
            <person name="Mun J.H."/>
            <person name="Najar F.Z."/>
            <person name="Nicholson C."/>
            <person name="Noirot C."/>
            <person name="O'Bleness M."/>
            <person name="Paule C.R."/>
            <person name="Poulain J."/>
            <person name="Prion F."/>
            <person name="Qin B."/>
            <person name="Qu C."/>
            <person name="Retzel E.F."/>
            <person name="Riddle C."/>
            <person name="Sallet E."/>
            <person name="Samain S."/>
            <person name="Samson N."/>
            <person name="Sanders I."/>
            <person name="Saurat O."/>
            <person name="Scarpelli C."/>
            <person name="Schiex T."/>
            <person name="Segurens B."/>
            <person name="Severin A.J."/>
            <person name="Sherrier D.J."/>
            <person name="Shi R."/>
            <person name="Sims S."/>
            <person name="Singer S.R."/>
            <person name="Sinharoy S."/>
            <person name="Sterck L."/>
            <person name="Viollet A."/>
            <person name="Wang B.B."/>
            <person name="Wang K."/>
            <person name="Wang M."/>
            <person name="Wang X."/>
            <person name="Warfsmann J."/>
            <person name="Weissenbach J."/>
            <person name="White D.D."/>
            <person name="White J.D."/>
            <person name="Wiley G.B."/>
            <person name="Wincker P."/>
            <person name="Xing Y."/>
            <person name="Yang L."/>
            <person name="Yao Z."/>
            <person name="Ying F."/>
            <person name="Zhai J."/>
            <person name="Zhou L."/>
            <person name="Zuber A."/>
            <person name="Denarie J."/>
            <person name="Dixon R.A."/>
            <person name="May G.D."/>
            <person name="Schwartz D.C."/>
            <person name="Rogers J."/>
            <person name="Quetier F."/>
            <person name="Town C.D."/>
            <person name="Roe B.A."/>
        </authorList>
    </citation>
    <scope>NUCLEOTIDE SEQUENCE [LARGE SCALE GENOMIC DNA]</scope>
    <source>
        <strain evidence="1">A17</strain>
        <strain evidence="2 3">cv. Jemalong A17</strain>
    </source>
</reference>
<reference evidence="2" key="3">
    <citation type="submission" date="2015-04" db="UniProtKB">
        <authorList>
            <consortium name="EnsemblPlants"/>
        </authorList>
    </citation>
    <scope>IDENTIFICATION</scope>
    <source>
        <strain evidence="2">cv. Jemalong A17</strain>
    </source>
</reference>
<dbReference type="Proteomes" id="UP000002051">
    <property type="component" value="Chromosome 2"/>
</dbReference>
<organism evidence="1 3">
    <name type="scientific">Medicago truncatula</name>
    <name type="common">Barrel medic</name>
    <name type="synonym">Medicago tribuloides</name>
    <dbReference type="NCBI Taxonomy" id="3880"/>
    <lineage>
        <taxon>Eukaryota</taxon>
        <taxon>Viridiplantae</taxon>
        <taxon>Streptophyta</taxon>
        <taxon>Embryophyta</taxon>
        <taxon>Tracheophyta</taxon>
        <taxon>Spermatophyta</taxon>
        <taxon>Magnoliopsida</taxon>
        <taxon>eudicotyledons</taxon>
        <taxon>Gunneridae</taxon>
        <taxon>Pentapetalae</taxon>
        <taxon>rosids</taxon>
        <taxon>fabids</taxon>
        <taxon>Fabales</taxon>
        <taxon>Fabaceae</taxon>
        <taxon>Papilionoideae</taxon>
        <taxon>50 kb inversion clade</taxon>
        <taxon>NPAAA clade</taxon>
        <taxon>Hologalegina</taxon>
        <taxon>IRL clade</taxon>
        <taxon>Trifolieae</taxon>
        <taxon>Medicago</taxon>
    </lineage>
</organism>
<keyword evidence="3" id="KW-1185">Reference proteome</keyword>
<protein>
    <submittedName>
        <fullName evidence="1 2">Uncharacterized protein</fullName>
    </submittedName>
</protein>